<proteinExistence type="predicted"/>
<accession>A0A1F5I0W5</accession>
<evidence type="ECO:0000313" key="2">
    <source>
        <dbReference type="Proteomes" id="UP000179227"/>
    </source>
</evidence>
<dbReference type="AlphaFoldDB" id="A0A1F5I0W5"/>
<sequence length="99" mass="11499">MSKERKDQNVQDTISIRSQLMGLDKSLATAHVARVFELDVQLKRRIGEDRFAQIKGLILRLLDEEELSVDETRSMGHNPKLVYKKATHYLNDYKLKTGR</sequence>
<dbReference type="EMBL" id="MFBS01000016">
    <property type="protein sequence ID" value="OGE09889.1"/>
    <property type="molecule type" value="Genomic_DNA"/>
</dbReference>
<protein>
    <submittedName>
        <fullName evidence="1">Uncharacterized protein</fullName>
    </submittedName>
</protein>
<organism evidence="1 2">
    <name type="scientific">Candidatus Curtissbacteria bacterium RIFCSPLOWO2_01_FULL_42_26</name>
    <dbReference type="NCBI Taxonomy" id="1797729"/>
    <lineage>
        <taxon>Bacteria</taxon>
        <taxon>Candidatus Curtissiibacteriota</taxon>
    </lineage>
</organism>
<gene>
    <name evidence="1" type="ORF">A3A60_04860</name>
</gene>
<comment type="caution">
    <text evidence="1">The sequence shown here is derived from an EMBL/GenBank/DDBJ whole genome shotgun (WGS) entry which is preliminary data.</text>
</comment>
<dbReference type="STRING" id="1797729.A3A60_04860"/>
<name>A0A1F5I0W5_9BACT</name>
<evidence type="ECO:0000313" key="1">
    <source>
        <dbReference type="EMBL" id="OGE09889.1"/>
    </source>
</evidence>
<dbReference type="Proteomes" id="UP000179227">
    <property type="component" value="Unassembled WGS sequence"/>
</dbReference>
<reference evidence="1 2" key="1">
    <citation type="journal article" date="2016" name="Nat. Commun.">
        <title>Thousands of microbial genomes shed light on interconnected biogeochemical processes in an aquifer system.</title>
        <authorList>
            <person name="Anantharaman K."/>
            <person name="Brown C.T."/>
            <person name="Hug L.A."/>
            <person name="Sharon I."/>
            <person name="Castelle C.J."/>
            <person name="Probst A.J."/>
            <person name="Thomas B.C."/>
            <person name="Singh A."/>
            <person name="Wilkins M.J."/>
            <person name="Karaoz U."/>
            <person name="Brodie E.L."/>
            <person name="Williams K.H."/>
            <person name="Hubbard S.S."/>
            <person name="Banfield J.F."/>
        </authorList>
    </citation>
    <scope>NUCLEOTIDE SEQUENCE [LARGE SCALE GENOMIC DNA]</scope>
</reference>